<dbReference type="Pfam" id="PF18953">
    <property type="entry name" value="SAP_new25"/>
    <property type="match status" value="1"/>
</dbReference>
<name>A0A0M0L993_9BACI</name>
<evidence type="ECO:0000313" key="2">
    <source>
        <dbReference type="EMBL" id="KOO47655.1"/>
    </source>
</evidence>
<comment type="caution">
    <text evidence="2">The sequence shown here is derived from an EMBL/GenBank/DDBJ whole genome shotgun (WGS) entry which is preliminary data.</text>
</comment>
<reference evidence="3" key="1">
    <citation type="submission" date="2015-08" db="EMBL/GenBank/DDBJ databases">
        <title>Fjat-14210 dsm16467.</title>
        <authorList>
            <person name="Liu B."/>
            <person name="Wang J."/>
            <person name="Zhu Y."/>
            <person name="Liu G."/>
            <person name="Chen Q."/>
            <person name="Chen Z."/>
            <person name="Lan J."/>
            <person name="Che J."/>
            <person name="Ge C."/>
            <person name="Shi H."/>
            <person name="Pan Z."/>
            <person name="Liu X."/>
        </authorList>
    </citation>
    <scope>NUCLEOTIDE SEQUENCE [LARGE SCALE GENOMIC DNA]</scope>
    <source>
        <strain evidence="3">DSM 16467</strain>
    </source>
</reference>
<dbReference type="RefSeq" id="WP_053400568.1">
    <property type="nucleotide sequence ID" value="NZ_LILC01000007.1"/>
</dbReference>
<proteinExistence type="predicted"/>
<sequence length="191" mass="22328">MKPSLVQNLSKDTFLDYYWLKTELQQFCRDSGMSASGSKEELTERIALFLETGKKSAPKRTSRKSGIKIPEPLSLQTVITDTHRCSQDVRAFFKEVIGPHFHFSTYIQTYFKQNVGKTYEDAIAAWHEEKERKKSPDYERQIGAQFQYNQFTRDFFQDPQNKGKTRQDAIDAWNKVKKTKGMQTYQESITN</sequence>
<dbReference type="Pfam" id="PF20026">
    <property type="entry name" value="DUF6434"/>
    <property type="match status" value="1"/>
</dbReference>
<dbReference type="InterPro" id="IPR003034">
    <property type="entry name" value="SAP_dom"/>
</dbReference>
<accession>A0A0M0L993</accession>
<dbReference type="InterPro" id="IPR045492">
    <property type="entry name" value="DUF6434"/>
</dbReference>
<feature type="domain" description="SAP" evidence="1">
    <location>
        <begin position="16"/>
        <end position="50"/>
    </location>
</feature>
<organism evidence="2 3">
    <name type="scientific">Priestia koreensis</name>
    <dbReference type="NCBI Taxonomy" id="284581"/>
    <lineage>
        <taxon>Bacteria</taxon>
        <taxon>Bacillati</taxon>
        <taxon>Bacillota</taxon>
        <taxon>Bacilli</taxon>
        <taxon>Bacillales</taxon>
        <taxon>Bacillaceae</taxon>
        <taxon>Priestia</taxon>
    </lineage>
</organism>
<evidence type="ECO:0000313" key="3">
    <source>
        <dbReference type="Proteomes" id="UP000037558"/>
    </source>
</evidence>
<dbReference type="AlphaFoldDB" id="A0A0M0L993"/>
<keyword evidence="3" id="KW-1185">Reference proteome</keyword>
<dbReference type="STRING" id="284581.AMD01_06380"/>
<dbReference type="Proteomes" id="UP000037558">
    <property type="component" value="Unassembled WGS sequence"/>
</dbReference>
<dbReference type="PROSITE" id="PS50800">
    <property type="entry name" value="SAP"/>
    <property type="match status" value="1"/>
</dbReference>
<dbReference type="EMBL" id="LILC01000007">
    <property type="protein sequence ID" value="KOO47655.1"/>
    <property type="molecule type" value="Genomic_DNA"/>
</dbReference>
<evidence type="ECO:0000259" key="1">
    <source>
        <dbReference type="PROSITE" id="PS50800"/>
    </source>
</evidence>
<dbReference type="OrthoDB" id="9778090at2"/>
<dbReference type="PATRIC" id="fig|284581.3.peg.4679"/>
<protein>
    <submittedName>
        <fullName evidence="2">Cytoplasmic protein</fullName>
    </submittedName>
</protein>
<gene>
    <name evidence="2" type="ORF">AMD01_06380</name>
</gene>